<evidence type="ECO:0000256" key="2">
    <source>
        <dbReference type="ARBA" id="ARBA00004651"/>
    </source>
</evidence>
<dbReference type="InterPro" id="IPR052168">
    <property type="entry name" value="Cytochrome_b561_oxidase"/>
</dbReference>
<dbReference type="PANTHER" id="PTHR30529:SF1">
    <property type="entry name" value="CYTOCHROME B561 HOMOLOG 2"/>
    <property type="match status" value="1"/>
</dbReference>
<sequence length="188" mass="21178">MQADESPVWTRAQRRLHWWTAGLVLAAFPVGWQMVSVPLSQLLEKFLLYQLHKTIGITVLVLAVARLLIRMRRGRPSWDTDLPLWQRQAAAVMHLVLYALLVGTPALGYLTAATAPARVPTLFLGIIPVPHLVSPSEFWFAILRQAHWWMAASLMLLAAGHAAAAIHNHRHGRATLVRMWRGHSCERP</sequence>
<comment type="caution">
    <text evidence="15">The sequence shown here is derived from an EMBL/GenBank/DDBJ whole genome shotgun (WGS) entry which is preliminary data.</text>
</comment>
<name>A0AA41YML2_9PROT</name>
<comment type="similarity">
    <text evidence="12">Belongs to the cytochrome b561 family.</text>
</comment>
<evidence type="ECO:0000313" key="16">
    <source>
        <dbReference type="Proteomes" id="UP001165679"/>
    </source>
</evidence>
<dbReference type="GO" id="GO:0046872">
    <property type="term" value="F:metal ion binding"/>
    <property type="evidence" value="ECO:0007669"/>
    <property type="project" value="UniProtKB-KW"/>
</dbReference>
<dbReference type="GO" id="GO:0009055">
    <property type="term" value="F:electron transfer activity"/>
    <property type="evidence" value="ECO:0007669"/>
    <property type="project" value="InterPro"/>
</dbReference>
<evidence type="ECO:0000256" key="1">
    <source>
        <dbReference type="ARBA" id="ARBA00001970"/>
    </source>
</evidence>
<dbReference type="AlphaFoldDB" id="A0AA41YML2"/>
<keyword evidence="7" id="KW-0479">Metal-binding</keyword>
<keyword evidence="9 13" id="KW-1133">Transmembrane helix</keyword>
<reference evidence="15" key="1">
    <citation type="submission" date="2022-09" db="EMBL/GenBank/DDBJ databases">
        <title>Rhodovastum sp. nov. RN2-1 isolated from soil in Seongnam, South Korea.</title>
        <authorList>
            <person name="Le N.T."/>
        </authorList>
    </citation>
    <scope>NUCLEOTIDE SEQUENCE</scope>
    <source>
        <strain evidence="15">RN2-1</strain>
    </source>
</reference>
<evidence type="ECO:0000256" key="6">
    <source>
        <dbReference type="ARBA" id="ARBA00022692"/>
    </source>
</evidence>
<evidence type="ECO:0000256" key="8">
    <source>
        <dbReference type="ARBA" id="ARBA00022982"/>
    </source>
</evidence>
<keyword evidence="8" id="KW-0249">Electron transport</keyword>
<protein>
    <submittedName>
        <fullName evidence="15">Cytochrome b/b6 domain-containing protein</fullName>
    </submittedName>
</protein>
<evidence type="ECO:0000256" key="4">
    <source>
        <dbReference type="ARBA" id="ARBA00022475"/>
    </source>
</evidence>
<proteinExistence type="inferred from homology"/>
<dbReference type="EMBL" id="JAPDNT010000001">
    <property type="protein sequence ID" value="MCW3473273.1"/>
    <property type="molecule type" value="Genomic_DNA"/>
</dbReference>
<comment type="subcellular location">
    <subcellularLocation>
        <location evidence="2">Cell membrane</location>
        <topology evidence="2">Multi-pass membrane protein</topology>
    </subcellularLocation>
</comment>
<evidence type="ECO:0000256" key="7">
    <source>
        <dbReference type="ARBA" id="ARBA00022723"/>
    </source>
</evidence>
<dbReference type="GO" id="GO:0020037">
    <property type="term" value="F:heme binding"/>
    <property type="evidence" value="ECO:0007669"/>
    <property type="project" value="TreeGrafter"/>
</dbReference>
<evidence type="ECO:0000256" key="3">
    <source>
        <dbReference type="ARBA" id="ARBA00022448"/>
    </source>
</evidence>
<evidence type="ECO:0000256" key="10">
    <source>
        <dbReference type="ARBA" id="ARBA00023004"/>
    </source>
</evidence>
<keyword evidence="4" id="KW-1003">Cell membrane</keyword>
<dbReference type="InterPro" id="IPR011577">
    <property type="entry name" value="Cyt_b561_bac/Ni-Hgenase"/>
</dbReference>
<dbReference type="Pfam" id="PF01292">
    <property type="entry name" value="Ni_hydr_CYTB"/>
    <property type="match status" value="1"/>
</dbReference>
<evidence type="ECO:0000256" key="9">
    <source>
        <dbReference type="ARBA" id="ARBA00022989"/>
    </source>
</evidence>
<feature type="transmembrane region" description="Helical" evidence="13">
    <location>
        <begin position="16"/>
        <end position="35"/>
    </location>
</feature>
<keyword evidence="10" id="KW-0408">Iron</keyword>
<evidence type="ECO:0000313" key="15">
    <source>
        <dbReference type="EMBL" id="MCW3473273.1"/>
    </source>
</evidence>
<evidence type="ECO:0000256" key="11">
    <source>
        <dbReference type="ARBA" id="ARBA00023136"/>
    </source>
</evidence>
<keyword evidence="6 13" id="KW-0812">Transmembrane</keyword>
<keyword evidence="3" id="KW-0813">Transport</keyword>
<dbReference type="GO" id="GO:0005886">
    <property type="term" value="C:plasma membrane"/>
    <property type="evidence" value="ECO:0007669"/>
    <property type="project" value="UniProtKB-SubCell"/>
</dbReference>
<reference evidence="15" key="2">
    <citation type="submission" date="2022-10" db="EMBL/GenBank/DDBJ databases">
        <authorList>
            <person name="Trinh H.N."/>
        </authorList>
    </citation>
    <scope>NUCLEOTIDE SEQUENCE</scope>
    <source>
        <strain evidence="15">RN2-1</strain>
    </source>
</reference>
<feature type="transmembrane region" description="Helical" evidence="13">
    <location>
        <begin position="47"/>
        <end position="69"/>
    </location>
</feature>
<organism evidence="15 16">
    <name type="scientific">Limobrevibacterium gyesilva</name>
    <dbReference type="NCBI Taxonomy" id="2991712"/>
    <lineage>
        <taxon>Bacteria</taxon>
        <taxon>Pseudomonadati</taxon>
        <taxon>Pseudomonadota</taxon>
        <taxon>Alphaproteobacteria</taxon>
        <taxon>Acetobacterales</taxon>
        <taxon>Acetobacteraceae</taxon>
        <taxon>Limobrevibacterium</taxon>
    </lineage>
</organism>
<dbReference type="GO" id="GO:0022904">
    <property type="term" value="P:respiratory electron transport chain"/>
    <property type="evidence" value="ECO:0007669"/>
    <property type="project" value="InterPro"/>
</dbReference>
<accession>A0AA41YML2</accession>
<evidence type="ECO:0000259" key="14">
    <source>
        <dbReference type="Pfam" id="PF01292"/>
    </source>
</evidence>
<dbReference type="Proteomes" id="UP001165679">
    <property type="component" value="Unassembled WGS sequence"/>
</dbReference>
<evidence type="ECO:0000256" key="12">
    <source>
        <dbReference type="ARBA" id="ARBA00037975"/>
    </source>
</evidence>
<evidence type="ECO:0000256" key="13">
    <source>
        <dbReference type="SAM" id="Phobius"/>
    </source>
</evidence>
<keyword evidence="5" id="KW-0349">Heme</keyword>
<dbReference type="PANTHER" id="PTHR30529">
    <property type="entry name" value="CYTOCHROME B561"/>
    <property type="match status" value="1"/>
</dbReference>
<gene>
    <name evidence="15" type="ORF">OL599_01650</name>
</gene>
<keyword evidence="11 13" id="KW-0472">Membrane</keyword>
<dbReference type="Gene3D" id="1.20.950.20">
    <property type="entry name" value="Transmembrane di-heme cytochromes, Chain C"/>
    <property type="match status" value="1"/>
</dbReference>
<keyword evidence="16" id="KW-1185">Reference proteome</keyword>
<feature type="transmembrane region" description="Helical" evidence="13">
    <location>
        <begin position="146"/>
        <end position="166"/>
    </location>
</feature>
<dbReference type="InterPro" id="IPR016174">
    <property type="entry name" value="Di-haem_cyt_TM"/>
</dbReference>
<evidence type="ECO:0000256" key="5">
    <source>
        <dbReference type="ARBA" id="ARBA00022617"/>
    </source>
</evidence>
<dbReference type="RefSeq" id="WP_264711851.1">
    <property type="nucleotide sequence ID" value="NZ_JAPDNT010000001.1"/>
</dbReference>
<feature type="domain" description="Cytochrome b561 bacterial/Ni-hydrogenase" evidence="14">
    <location>
        <begin position="8"/>
        <end position="182"/>
    </location>
</feature>
<comment type="cofactor">
    <cofactor evidence="1">
        <name>heme b</name>
        <dbReference type="ChEBI" id="CHEBI:60344"/>
    </cofactor>
</comment>
<dbReference type="SUPFAM" id="SSF81342">
    <property type="entry name" value="Transmembrane di-heme cytochromes"/>
    <property type="match status" value="1"/>
</dbReference>
<feature type="transmembrane region" description="Helical" evidence="13">
    <location>
        <begin position="90"/>
        <end position="112"/>
    </location>
</feature>